<dbReference type="SMART" id="SM00849">
    <property type="entry name" value="Lactamase_B"/>
    <property type="match status" value="1"/>
</dbReference>
<proteinExistence type="predicted"/>
<protein>
    <recommendedName>
        <fullName evidence="1">Metallo-beta-lactamase domain-containing protein</fullName>
    </recommendedName>
</protein>
<evidence type="ECO:0000313" key="3">
    <source>
        <dbReference type="Proteomes" id="UP000050833"/>
    </source>
</evidence>
<dbReference type="Pfam" id="PF00753">
    <property type="entry name" value="Lactamase_B"/>
    <property type="match status" value="1"/>
</dbReference>
<name>A0AAW3JUP0_9FIRM</name>
<evidence type="ECO:0000313" key="2">
    <source>
        <dbReference type="EMBL" id="KQC86070.1"/>
    </source>
</evidence>
<dbReference type="InterPro" id="IPR001279">
    <property type="entry name" value="Metallo-B-lactamas"/>
</dbReference>
<dbReference type="PANTHER" id="PTHR47619">
    <property type="entry name" value="METALLO-HYDROLASE YYCJ-RELATED"/>
    <property type="match status" value="1"/>
</dbReference>
<dbReference type="RefSeq" id="WP_055941279.1">
    <property type="nucleotide sequence ID" value="NZ_JAQDDZ010000003.1"/>
</dbReference>
<dbReference type="PANTHER" id="PTHR47619:SF1">
    <property type="entry name" value="EXODEOXYRIBONUCLEASE WALJ"/>
    <property type="match status" value="1"/>
</dbReference>
<dbReference type="AlphaFoldDB" id="A0AAW3JUP0"/>
<sequence length="240" mass="27441">MKLICLGSSSAGNCYLLENETECLMIECGIPIKEVKKVMNFNIRKIVGCVATHRHNDHIGHLEDVLKCGIPIYTNDETVEAVEVIYGELLHGVPEKRPFTLGNFKITPFYVPHDDTPCYAYQICHEEIGKLLFLTDLEYCKYRFKDVNQIMIEANYSKDIINQDNPNFDHVCRGHMELGTTLDFLNTNDNPSLMNVVLLHLSDSNSNSEYFSQKTKELIPRANVYVADKGMEIELNKEPF</sequence>
<dbReference type="Proteomes" id="UP000050833">
    <property type="component" value="Unassembled WGS sequence"/>
</dbReference>
<dbReference type="InterPro" id="IPR036866">
    <property type="entry name" value="RibonucZ/Hydroxyglut_hydro"/>
</dbReference>
<dbReference type="Gene3D" id="3.60.15.10">
    <property type="entry name" value="Ribonuclease Z/Hydroxyacylglutathione hydrolase-like"/>
    <property type="match status" value="1"/>
</dbReference>
<gene>
    <name evidence="2" type="ORF">APZ18_02425</name>
</gene>
<organism evidence="2 3">
    <name type="scientific">Butyribacter intestini</name>
    <dbReference type="NCBI Taxonomy" id="1703332"/>
    <lineage>
        <taxon>Bacteria</taxon>
        <taxon>Bacillati</taxon>
        <taxon>Bacillota</taxon>
        <taxon>Clostridia</taxon>
        <taxon>Lachnospirales</taxon>
        <taxon>Lachnospiraceae</taxon>
        <taxon>Butyribacter</taxon>
    </lineage>
</organism>
<dbReference type="InterPro" id="IPR052533">
    <property type="entry name" value="WalJ/YycJ-like"/>
</dbReference>
<accession>A0AAW3JUP0</accession>
<evidence type="ECO:0000259" key="1">
    <source>
        <dbReference type="SMART" id="SM00849"/>
    </source>
</evidence>
<reference evidence="2 3" key="1">
    <citation type="submission" date="2015-10" db="EMBL/GenBank/DDBJ databases">
        <title>Butyribacter intestini gen. nov., sp. nov., a butyric acid-producing bacterium of the family Lachnospiraceae isolated from the human faeces.</title>
        <authorList>
            <person name="Zou Y."/>
            <person name="Xue W."/>
            <person name="Luo G."/>
            <person name="Lv M."/>
        </authorList>
    </citation>
    <scope>NUCLEOTIDE SEQUENCE [LARGE SCALE GENOMIC DNA]</scope>
    <source>
        <strain evidence="2 3">TF01-11</strain>
    </source>
</reference>
<feature type="domain" description="Metallo-beta-lactamase" evidence="1">
    <location>
        <begin position="11"/>
        <end position="175"/>
    </location>
</feature>
<keyword evidence="3" id="KW-1185">Reference proteome</keyword>
<comment type="caution">
    <text evidence="2">The sequence shown here is derived from an EMBL/GenBank/DDBJ whole genome shotgun (WGS) entry which is preliminary data.</text>
</comment>
<dbReference type="EMBL" id="LLKB01000001">
    <property type="protein sequence ID" value="KQC86070.1"/>
    <property type="molecule type" value="Genomic_DNA"/>
</dbReference>
<dbReference type="SUPFAM" id="SSF56281">
    <property type="entry name" value="Metallo-hydrolase/oxidoreductase"/>
    <property type="match status" value="1"/>
</dbReference>